<reference evidence="10" key="3">
    <citation type="submission" date="2018-04" db="EMBL/GenBank/DDBJ databases">
        <authorList>
            <person name="Illikoud N."/>
        </authorList>
    </citation>
    <scope>NUCLEOTIDE SEQUENCE [LARGE SCALE GENOMIC DNA]</scope>
</reference>
<dbReference type="InterPro" id="IPR023576">
    <property type="entry name" value="UbiE/COQ5_MeTrFase_CS"/>
</dbReference>
<keyword evidence="2 6" id="KW-0489">Methyltransferase</keyword>
<feature type="binding site" evidence="6">
    <location>
        <position position="85"/>
    </location>
    <ligand>
        <name>S-adenosyl-L-methionine</name>
        <dbReference type="ChEBI" id="CHEBI:59789"/>
    </ligand>
</feature>
<dbReference type="STRING" id="2756.BFR44_10965"/>
<dbReference type="EMBL" id="OUNC01000003">
    <property type="protein sequence ID" value="SPP26734.1"/>
    <property type="molecule type" value="Genomic_DNA"/>
</dbReference>
<dbReference type="PANTHER" id="PTHR43591:SF24">
    <property type="entry name" value="2-METHOXY-6-POLYPRENYL-1,4-BENZOQUINOL METHYLASE, MITOCHONDRIAL"/>
    <property type="match status" value="1"/>
</dbReference>
<feature type="binding site" evidence="6">
    <location>
        <begin position="112"/>
        <end position="113"/>
    </location>
    <ligand>
        <name>S-adenosyl-L-methionine</name>
        <dbReference type="ChEBI" id="CHEBI:59789"/>
    </ligand>
</feature>
<evidence type="ECO:0000256" key="6">
    <source>
        <dbReference type="HAMAP-Rule" id="MF_01813"/>
    </source>
</evidence>
<dbReference type="PROSITE" id="PS51608">
    <property type="entry name" value="SAM_MT_UBIE"/>
    <property type="match status" value="1"/>
</dbReference>
<reference evidence="8" key="2">
    <citation type="submission" date="2018-04" db="EMBL/GenBank/DDBJ databases">
        <authorList>
            <person name="Go L.Y."/>
            <person name="Mitchell J.A."/>
        </authorList>
    </citation>
    <scope>NUCLEOTIDE SEQUENCE</scope>
    <source>
        <strain evidence="8">BSAS1 3</strain>
    </source>
</reference>
<keyword evidence="3 6" id="KW-0808">Transferase</keyword>
<dbReference type="EMBL" id="CP023483">
    <property type="protein sequence ID" value="ATF26660.1"/>
    <property type="molecule type" value="Genomic_DNA"/>
</dbReference>
<dbReference type="InterPro" id="IPR004033">
    <property type="entry name" value="UbiE/COQ5_MeTrFase"/>
</dbReference>
<evidence type="ECO:0000313" key="10">
    <source>
        <dbReference type="Proteomes" id="UP000270190"/>
    </source>
</evidence>
<dbReference type="Proteomes" id="UP000270190">
    <property type="component" value="Unassembled WGS sequence"/>
</dbReference>
<evidence type="ECO:0000256" key="5">
    <source>
        <dbReference type="ARBA" id="ARBA00059758"/>
    </source>
</evidence>
<protein>
    <recommendedName>
        <fullName evidence="6">Demethylmenaquinone methyltransferase</fullName>
        <ecNumber evidence="6">2.1.1.163</ecNumber>
    </recommendedName>
</protein>
<dbReference type="OrthoDB" id="9808140at2"/>
<dbReference type="PANTHER" id="PTHR43591">
    <property type="entry name" value="METHYLTRANSFERASE"/>
    <property type="match status" value="1"/>
</dbReference>
<dbReference type="PROSITE" id="PS01184">
    <property type="entry name" value="UBIE_2"/>
    <property type="match status" value="1"/>
</dbReference>
<dbReference type="RefSeq" id="WP_036027094.1">
    <property type="nucleotide sequence ID" value="NZ_CBCPHX010000010.1"/>
</dbReference>
<organism evidence="7 9">
    <name type="scientific">Brochothrix thermosphacta</name>
    <name type="common">Microbacterium thermosphactum</name>
    <dbReference type="NCBI Taxonomy" id="2756"/>
    <lineage>
        <taxon>Bacteria</taxon>
        <taxon>Bacillati</taxon>
        <taxon>Bacillota</taxon>
        <taxon>Bacilli</taxon>
        <taxon>Bacillales</taxon>
        <taxon>Listeriaceae</taxon>
        <taxon>Brochothrix</taxon>
    </lineage>
</organism>
<dbReference type="GO" id="GO:0009234">
    <property type="term" value="P:menaquinone biosynthetic process"/>
    <property type="evidence" value="ECO:0007669"/>
    <property type="project" value="UniProtKB-UniRule"/>
</dbReference>
<sequence length="241" mass="27019">MSQEELDQQSKLEKVHNVFEKVSPGYDKMNAVISFQLHKGWRKETMDDMMIVQGAKALDVCCGTADWTLSMAEAVGEEGEVIGFDFSANMLAEGQKKVDASSFENITLIEGNAMELPFEDNSFDYVTIGFGLRNVPDYLTVLKEINRVLKPGGLFACLETSQPTLPVYRQLYFGYFKYVMPLFGRVFAKSYKEYAWLNDSTRLFPDKERLAQLLVKAGFVAVTYKSFSGGAAATHMGVKKS</sequence>
<dbReference type="GeneID" id="66536621"/>
<evidence type="ECO:0000256" key="3">
    <source>
        <dbReference type="ARBA" id="ARBA00022679"/>
    </source>
</evidence>
<dbReference type="InterPro" id="IPR029063">
    <property type="entry name" value="SAM-dependent_MTases_sf"/>
</dbReference>
<evidence type="ECO:0000256" key="4">
    <source>
        <dbReference type="ARBA" id="ARBA00022691"/>
    </source>
</evidence>
<evidence type="ECO:0000256" key="1">
    <source>
        <dbReference type="ARBA" id="ARBA00022428"/>
    </source>
</evidence>
<keyword evidence="4 6" id="KW-0949">S-adenosyl-L-methionine</keyword>
<evidence type="ECO:0000313" key="7">
    <source>
        <dbReference type="EMBL" id="ATF26660.1"/>
    </source>
</evidence>
<comment type="function">
    <text evidence="5 6">Methyltransferase required for the conversion of demethylmenaquinol (DMKH2) to menaquinol (MKH2).</text>
</comment>
<evidence type="ECO:0000256" key="2">
    <source>
        <dbReference type="ARBA" id="ARBA00022603"/>
    </source>
</evidence>
<evidence type="ECO:0000313" key="8">
    <source>
        <dbReference type="EMBL" id="SPP26734.1"/>
    </source>
</evidence>
<dbReference type="Proteomes" id="UP000243591">
    <property type="component" value="Chromosome"/>
</dbReference>
<comment type="similarity">
    <text evidence="6">Belongs to the class I-like SAM-binding methyltransferase superfamily. MenG/UbiE family.</text>
</comment>
<comment type="pathway">
    <text evidence="6">Quinol/quinone metabolism; menaquinone biosynthesis; menaquinol from 1,4-dihydroxy-2-naphthoate: step 2/2.</text>
</comment>
<dbReference type="FunFam" id="3.40.50.150:FF:000086">
    <property type="entry name" value="Demethylmenaquinone methyltransferase"/>
    <property type="match status" value="1"/>
</dbReference>
<name>A0A1D2JWW0_BROTH</name>
<dbReference type="UniPathway" id="UPA00079">
    <property type="reaction ID" value="UER00169"/>
</dbReference>
<reference evidence="7 9" key="1">
    <citation type="submission" date="2017-09" db="EMBL/GenBank/DDBJ databases">
        <title>Complete Genome Sequences of Two Strains of the Meat Spoilage Bacterium Brochothrix thermosphacta Isolated from Ground Chicken.</title>
        <authorList>
            <person name="Paoli G.C."/>
            <person name="Wijey C."/>
            <person name="Chen C.-Y."/>
            <person name="Nguyen L."/>
            <person name="Yan X."/>
            <person name="Irwin P.L."/>
        </authorList>
    </citation>
    <scope>NUCLEOTIDE SEQUENCE [LARGE SCALE GENOMIC DNA]</scope>
    <source>
        <strain evidence="7 9">BI</strain>
    </source>
</reference>
<dbReference type="AlphaFoldDB" id="A0A1D2JWW0"/>
<accession>A0A1D2JWW0</accession>
<proteinExistence type="inferred from homology"/>
<evidence type="ECO:0000313" key="9">
    <source>
        <dbReference type="Proteomes" id="UP000243591"/>
    </source>
</evidence>
<gene>
    <name evidence="6 8" type="primary">menG</name>
    <name evidence="8" type="ORF">BTBSAS_110083</name>
    <name evidence="7" type="ORF">CNY62_09830</name>
</gene>
<dbReference type="HAMAP" id="MF_01813">
    <property type="entry name" value="MenG_UbiE_methyltr"/>
    <property type="match status" value="1"/>
</dbReference>
<dbReference type="SUPFAM" id="SSF53335">
    <property type="entry name" value="S-adenosyl-L-methionine-dependent methyltransferases"/>
    <property type="match status" value="1"/>
</dbReference>
<dbReference type="CDD" id="cd02440">
    <property type="entry name" value="AdoMet_MTases"/>
    <property type="match status" value="1"/>
</dbReference>
<dbReference type="NCBIfam" id="TIGR01934">
    <property type="entry name" value="MenG_MenH_UbiE"/>
    <property type="match status" value="1"/>
</dbReference>
<keyword evidence="9" id="KW-1185">Reference proteome</keyword>
<feature type="binding site" evidence="6">
    <location>
        <position position="64"/>
    </location>
    <ligand>
        <name>S-adenosyl-L-methionine</name>
        <dbReference type="ChEBI" id="CHEBI:59789"/>
    </ligand>
</feature>
<dbReference type="NCBIfam" id="NF001243">
    <property type="entry name" value="PRK00216.1-4"/>
    <property type="match status" value="1"/>
</dbReference>
<dbReference type="Pfam" id="PF01209">
    <property type="entry name" value="Ubie_methyltran"/>
    <property type="match status" value="1"/>
</dbReference>
<keyword evidence="1 6" id="KW-0474">Menaquinone biosynthesis</keyword>
<dbReference type="PROSITE" id="PS01183">
    <property type="entry name" value="UBIE_1"/>
    <property type="match status" value="1"/>
</dbReference>
<dbReference type="GO" id="GO:0032259">
    <property type="term" value="P:methylation"/>
    <property type="evidence" value="ECO:0007669"/>
    <property type="project" value="UniProtKB-KW"/>
</dbReference>
<dbReference type="NCBIfam" id="NF001244">
    <property type="entry name" value="PRK00216.1-5"/>
    <property type="match status" value="1"/>
</dbReference>
<comment type="catalytic activity">
    <reaction evidence="6">
        <text>a 2-demethylmenaquinol + S-adenosyl-L-methionine = a menaquinol + S-adenosyl-L-homocysteine + H(+)</text>
        <dbReference type="Rhea" id="RHEA:42640"/>
        <dbReference type="Rhea" id="RHEA-COMP:9539"/>
        <dbReference type="Rhea" id="RHEA-COMP:9563"/>
        <dbReference type="ChEBI" id="CHEBI:15378"/>
        <dbReference type="ChEBI" id="CHEBI:18151"/>
        <dbReference type="ChEBI" id="CHEBI:55437"/>
        <dbReference type="ChEBI" id="CHEBI:57856"/>
        <dbReference type="ChEBI" id="CHEBI:59789"/>
        <dbReference type="EC" id="2.1.1.163"/>
    </reaction>
</comment>
<comment type="caution">
    <text evidence="6">Lacks conserved residue(s) required for the propagation of feature annotation.</text>
</comment>
<dbReference type="KEGG" id="bths:CNY62_09830"/>
<dbReference type="EC" id="2.1.1.163" evidence="6"/>
<dbReference type="Gene3D" id="3.40.50.150">
    <property type="entry name" value="Vaccinia Virus protein VP39"/>
    <property type="match status" value="1"/>
</dbReference>
<dbReference type="GO" id="GO:0043770">
    <property type="term" value="F:demethylmenaquinone methyltransferase activity"/>
    <property type="evidence" value="ECO:0007669"/>
    <property type="project" value="UniProtKB-UniRule"/>
</dbReference>